<evidence type="ECO:0000259" key="2">
    <source>
        <dbReference type="PROSITE" id="PS50125"/>
    </source>
</evidence>
<dbReference type="CDD" id="cd07302">
    <property type="entry name" value="CHD"/>
    <property type="match status" value="1"/>
</dbReference>
<feature type="domain" description="Guanylate cyclase" evidence="2">
    <location>
        <begin position="45"/>
        <end position="177"/>
    </location>
</feature>
<keyword evidence="4" id="KW-1185">Reference proteome</keyword>
<evidence type="ECO:0000313" key="4">
    <source>
        <dbReference type="Proteomes" id="UP000581769"/>
    </source>
</evidence>
<accession>A0A840J1W8</accession>
<protein>
    <submittedName>
        <fullName evidence="3">Class 3 adenylate cyclase</fullName>
    </submittedName>
</protein>
<dbReference type="Gene3D" id="3.30.70.1230">
    <property type="entry name" value="Nucleotide cyclase"/>
    <property type="match status" value="1"/>
</dbReference>
<proteinExistence type="inferred from homology"/>
<reference evidence="3 4" key="1">
    <citation type="submission" date="2020-08" db="EMBL/GenBank/DDBJ databases">
        <title>Sequencing the genomes of 1000 actinobacteria strains.</title>
        <authorList>
            <person name="Klenk H.-P."/>
        </authorList>
    </citation>
    <scope>NUCLEOTIDE SEQUENCE [LARGE SCALE GENOMIC DNA]</scope>
    <source>
        <strain evidence="3 4">DSM 45859</strain>
    </source>
</reference>
<evidence type="ECO:0000256" key="1">
    <source>
        <dbReference type="ARBA" id="ARBA00005381"/>
    </source>
</evidence>
<comment type="caution">
    <text evidence="3">The sequence shown here is derived from an EMBL/GenBank/DDBJ whole genome shotgun (WGS) entry which is preliminary data.</text>
</comment>
<dbReference type="InterPro" id="IPR001054">
    <property type="entry name" value="A/G_cyclase"/>
</dbReference>
<dbReference type="EMBL" id="JACHMG010000001">
    <property type="protein sequence ID" value="MBB4687398.1"/>
    <property type="molecule type" value="Genomic_DNA"/>
</dbReference>
<dbReference type="SUPFAM" id="SSF55073">
    <property type="entry name" value="Nucleotide cyclase"/>
    <property type="match status" value="1"/>
</dbReference>
<gene>
    <name evidence="3" type="ORF">BJY18_004883</name>
</gene>
<dbReference type="PANTHER" id="PTHR43081">
    <property type="entry name" value="ADENYLATE CYCLASE, TERMINAL-DIFFERENTIATION SPECIFIC-RELATED"/>
    <property type="match status" value="1"/>
</dbReference>
<organism evidence="3 4">
    <name type="scientific">Amycolatopsis jiangsuensis</name>
    <dbReference type="NCBI Taxonomy" id="1181879"/>
    <lineage>
        <taxon>Bacteria</taxon>
        <taxon>Bacillati</taxon>
        <taxon>Actinomycetota</taxon>
        <taxon>Actinomycetes</taxon>
        <taxon>Pseudonocardiales</taxon>
        <taxon>Pseudonocardiaceae</taxon>
        <taxon>Amycolatopsis</taxon>
    </lineage>
</organism>
<dbReference type="RefSeq" id="WP_184782135.1">
    <property type="nucleotide sequence ID" value="NZ_JACHMG010000001.1"/>
</dbReference>
<dbReference type="InterPro" id="IPR050697">
    <property type="entry name" value="Adenylyl/Guanylyl_Cyclase_3/4"/>
</dbReference>
<dbReference type="GO" id="GO:0035556">
    <property type="term" value="P:intracellular signal transduction"/>
    <property type="evidence" value="ECO:0007669"/>
    <property type="project" value="InterPro"/>
</dbReference>
<sequence>MGLKEDVEAGVKGVLAPAWERRNGQVVPETEDIALKNGAVDIDATYLYADMADSTGLAQRHKDSAVAKVIRSYLNAATRIIRYHGGAIRSFDGDRVMGIFIGDGKNSTATKAALQITWAVQSVINPALKAKWTDLQWAMKHGIGIDTGSAMLVRGGVHGQNDIVSIGSAPNIAAKLSDIRSSRSINISKAVYDKLNEKSKYSSGVDMWTKEGQKEIGGKLVTYYGSSYHWKP</sequence>
<dbReference type="GO" id="GO:0009190">
    <property type="term" value="P:cyclic nucleotide biosynthetic process"/>
    <property type="evidence" value="ECO:0007669"/>
    <property type="project" value="InterPro"/>
</dbReference>
<name>A0A840J1W8_9PSEU</name>
<dbReference type="PANTHER" id="PTHR43081:SF1">
    <property type="entry name" value="ADENYLATE CYCLASE, TERMINAL-DIFFERENTIATION SPECIFIC"/>
    <property type="match status" value="1"/>
</dbReference>
<dbReference type="Proteomes" id="UP000581769">
    <property type="component" value="Unassembled WGS sequence"/>
</dbReference>
<comment type="similarity">
    <text evidence="1">Belongs to the adenylyl cyclase class-3 family.</text>
</comment>
<dbReference type="InterPro" id="IPR029787">
    <property type="entry name" value="Nucleotide_cyclase"/>
</dbReference>
<dbReference type="AlphaFoldDB" id="A0A840J1W8"/>
<dbReference type="PROSITE" id="PS50125">
    <property type="entry name" value="GUANYLATE_CYCLASE_2"/>
    <property type="match status" value="1"/>
</dbReference>
<evidence type="ECO:0000313" key="3">
    <source>
        <dbReference type="EMBL" id="MBB4687398.1"/>
    </source>
</evidence>
<dbReference type="GO" id="GO:0004016">
    <property type="term" value="F:adenylate cyclase activity"/>
    <property type="evidence" value="ECO:0007669"/>
    <property type="project" value="UniProtKB-ARBA"/>
</dbReference>